<dbReference type="InterPro" id="IPR051897">
    <property type="entry name" value="PG-associated_BURP"/>
</dbReference>
<feature type="transmembrane region" description="Helical" evidence="4">
    <location>
        <begin position="43"/>
        <end position="63"/>
    </location>
</feature>
<evidence type="ECO:0000256" key="1">
    <source>
        <dbReference type="ARBA" id="ARBA00022729"/>
    </source>
</evidence>
<evidence type="ECO:0000259" key="5">
    <source>
        <dbReference type="PROSITE" id="PS51277"/>
    </source>
</evidence>
<proteinExistence type="evidence at transcript level"/>
<feature type="region of interest" description="Disordered" evidence="3">
    <location>
        <begin position="367"/>
        <end position="387"/>
    </location>
</feature>
<dbReference type="Pfam" id="PF03181">
    <property type="entry name" value="BURP"/>
    <property type="match status" value="1"/>
</dbReference>
<dbReference type="InterPro" id="IPR004873">
    <property type="entry name" value="BURP_dom"/>
</dbReference>
<evidence type="ECO:0000256" key="2">
    <source>
        <dbReference type="ARBA" id="ARBA00023180"/>
    </source>
</evidence>
<reference evidence="6" key="1">
    <citation type="submission" date="2007-06" db="EMBL/GenBank/DDBJ databases">
        <title>Full length cDNA sequences from Sitka Spruce (Picea sitchensis).</title>
        <authorList>
            <person name="Ralph S.G."/>
            <person name="Chun H.E."/>
            <person name="Liao N."/>
            <person name="Ali J."/>
            <person name="Reid K."/>
            <person name="Kolosova N."/>
            <person name="Cooper N."/>
            <person name="Cullis C."/>
            <person name="Jancsik S."/>
            <person name="Moore R."/>
            <person name="Mayo M."/>
            <person name="Wagner S."/>
            <person name="Holt R.A."/>
            <person name="Jones S.J.M."/>
            <person name="Marra M.A."/>
            <person name="Ritland C.E."/>
            <person name="Ritland K."/>
            <person name="Bohlmann J."/>
        </authorList>
    </citation>
    <scope>NUCLEOTIDE SEQUENCE</scope>
    <source>
        <tissue evidence="6">Green portion of the leader tissue</tissue>
    </source>
</reference>
<feature type="compositionally biased region" description="Polar residues" evidence="3">
    <location>
        <begin position="367"/>
        <end position="377"/>
    </location>
</feature>
<dbReference type="PANTHER" id="PTHR31458">
    <property type="entry name" value="POLYGALACTURONASE 1 BETA-LIKE PROTEIN 2"/>
    <property type="match status" value="1"/>
</dbReference>
<organism evidence="6">
    <name type="scientific">Picea sitchensis</name>
    <name type="common">Sitka spruce</name>
    <name type="synonym">Pinus sitchensis</name>
    <dbReference type="NCBI Taxonomy" id="3332"/>
    <lineage>
        <taxon>Eukaryota</taxon>
        <taxon>Viridiplantae</taxon>
        <taxon>Streptophyta</taxon>
        <taxon>Embryophyta</taxon>
        <taxon>Tracheophyta</taxon>
        <taxon>Spermatophyta</taxon>
        <taxon>Pinopsida</taxon>
        <taxon>Pinidae</taxon>
        <taxon>Conifers I</taxon>
        <taxon>Pinales</taxon>
        <taxon>Pinaceae</taxon>
        <taxon>Picea</taxon>
    </lineage>
</organism>
<evidence type="ECO:0000313" key="6">
    <source>
        <dbReference type="EMBL" id="ABR16440.1"/>
    </source>
</evidence>
<keyword evidence="4" id="KW-1133">Transmembrane helix</keyword>
<protein>
    <recommendedName>
        <fullName evidence="5">BURP domain-containing protein</fullName>
    </recommendedName>
</protein>
<keyword evidence="2" id="KW-0325">Glycoprotein</keyword>
<evidence type="ECO:0000256" key="4">
    <source>
        <dbReference type="SAM" id="Phobius"/>
    </source>
</evidence>
<keyword evidence="4" id="KW-0812">Transmembrane</keyword>
<keyword evidence="1" id="KW-0732">Signal</keyword>
<feature type="domain" description="BURP" evidence="5">
    <location>
        <begin position="440"/>
        <end position="665"/>
    </location>
</feature>
<accession>B8LLB0</accession>
<keyword evidence="4" id="KW-0472">Membrane</keyword>
<dbReference type="PANTHER" id="PTHR31458:SF2">
    <property type="entry name" value="POLYGALACTURONASE 1 BETA-LIKE PROTEIN 2"/>
    <property type="match status" value="1"/>
</dbReference>
<dbReference type="SMART" id="SM01045">
    <property type="entry name" value="BURP"/>
    <property type="match status" value="1"/>
</dbReference>
<dbReference type="AlphaFoldDB" id="B8LLB0"/>
<name>B8LLB0_PICSI</name>
<dbReference type="EMBL" id="EF676541">
    <property type="protein sequence ID" value="ABR16440.1"/>
    <property type="molecule type" value="mRNA"/>
</dbReference>
<evidence type="ECO:0000256" key="3">
    <source>
        <dbReference type="SAM" id="MobiDB-lite"/>
    </source>
</evidence>
<dbReference type="PROSITE" id="PS51277">
    <property type="entry name" value="BURP"/>
    <property type="match status" value="1"/>
</dbReference>
<sequence length="666" mass="72488">MLRVIRRSGNTPAGTCQSPQLRNRLLIGRLLGMDMAKDQRLRANILALLLVVSFIIPICHGGSDHPFAAKASLLRFWRRVLPNARLPAFLLEKASPLNATSVAVFAGYIANHTLPDHIASFCTAADLLCTRRIAVTGDEKAVVGDADFQSYHGKDFKHYKVGASSGTDSFKNYSDGDNEAKDDFKRYGRDGNGRSQVFANYAPQTNIEDEGFATYSSGASAANSDFTNYGSNSNVPDHHFKNYGTDSNAGIQNFKSYADNSNVVKNDFASYGKDANGILSGFSSYAENSNVITNNFKGYSEGGNGPLDQFTSYADNGNVPRNEFESYGSNGNGALQSFTSYADGANVPQDVFKSYGKDANTPLVTFTNYGNSSNSQQDEFKQYGKGSNSPDMTFTSYGRNTQFKEYAKNGTGITFSSYTNSTNSNSSAMGTAAGVEAGKFFRENLLVQGSSLPLPNLRDFMPRRSFLPRSLADKLPSFSSQSLAELVRMFRIPENSSMEGMMAKTLKECERPAVKGEIKKCVTSVEGMAEFAVGILGKKVEVLTTASTAGSGERVQVGEVNGKDGGRVTRSVSCHQSMFPYLVYYCHSVPKVKVYEAALLRNSNSNPSSNQKEKIEKINDGVAICHLDTTQWSAGHAAFVALGHKPGQIEVCHWIFENDLIWVPVN</sequence>